<dbReference type="InterPro" id="IPR058982">
    <property type="entry name" value="Beta-barrel_AprE"/>
</dbReference>
<feature type="transmembrane region" description="Helical" evidence="7">
    <location>
        <begin position="25"/>
        <end position="44"/>
    </location>
</feature>
<dbReference type="PANTHER" id="PTHR30386">
    <property type="entry name" value="MEMBRANE FUSION SUBUNIT OF EMRAB-TOLC MULTIDRUG EFFLUX PUMP"/>
    <property type="match status" value="1"/>
</dbReference>
<dbReference type="KEGG" id="ceu:A7L45_18200"/>
<sequence length="476" mass="54121">MKFKIESLDDLSESRQVMENEPNKFISIFVYILLAVIISFILWACFSEKEVVVNVTGMVKPNEQSYVVSNPIAGEIKEVYMKNGQTIKKDEVLYKTDDTPLQTQRSKVDGQKKVLTNDINNLGKLKKSIADNTNYFKESKEEKEHYYKYESYTLGNKASIEDKTNLINSKNDSVNQINHLEKSIKSIEDNKNYNAKGSIYNEQFNNYQISRKSIDGKIQQLVISKKVLQNKIGSGDAIAQIDAEIQDNKNGLIKLESDIKLEARKSINELRGQLKTTNSNVIKFDEGVNLSKEKNKITLLAQIEEKLNSNDEKLKEVDASLKEINENIEKCKVKSNIDGKLDIKANLQPGIIIQTGAIVANILPKSNAYKVELIIPDKDIANIKDGQEIKYSFTSLPYNEYGFLKGSMESISVNSQTDSEKGIVFYKGEGILKNNILYSHKNEEAVIKPGMTCEARIITRREKMLYYLLEKLNFKD</sequence>
<dbReference type="PANTHER" id="PTHR30386:SF26">
    <property type="entry name" value="TRANSPORT PROTEIN COMB"/>
    <property type="match status" value="1"/>
</dbReference>
<dbReference type="STRING" id="1552.A7L45_18200"/>
<evidence type="ECO:0000256" key="4">
    <source>
        <dbReference type="ARBA" id="ARBA00022989"/>
    </source>
</evidence>
<dbReference type="Gene3D" id="2.40.50.100">
    <property type="match status" value="1"/>
</dbReference>
<keyword evidence="4 7" id="KW-1133">Transmembrane helix</keyword>
<feature type="domain" description="AprE-like beta-barrel" evidence="8">
    <location>
        <begin position="371"/>
        <end position="460"/>
    </location>
</feature>
<reference evidence="10" key="1">
    <citation type="journal article" date="2016" name="Front. Microbiol.">
        <title>Complete Genome Sequence of Clostridium estertheticum DSM 8809, a Microbe Identified in Spoiled Vacuum Packed Beef.</title>
        <authorList>
            <person name="Yu Z."/>
            <person name="Gunn L."/>
            <person name="Brennan E."/>
            <person name="Reid R."/>
            <person name="Wall P.G."/>
            <person name="Gaora O.P."/>
            <person name="Hurley D."/>
            <person name="Bolton D."/>
            <person name="Fanning S."/>
        </authorList>
    </citation>
    <scope>NUCLEOTIDE SEQUENCE [LARGE SCALE GENOMIC DNA]</scope>
    <source>
        <strain evidence="10">DSM 8809</strain>
    </source>
</reference>
<keyword evidence="3 7" id="KW-0812">Transmembrane</keyword>
<evidence type="ECO:0000256" key="6">
    <source>
        <dbReference type="SAM" id="Coils"/>
    </source>
</evidence>
<proteinExistence type="inferred from homology"/>
<dbReference type="EMBL" id="CP015756">
    <property type="protein sequence ID" value="APC41859.1"/>
    <property type="molecule type" value="Genomic_DNA"/>
</dbReference>
<comment type="similarity">
    <text evidence="2">Belongs to the membrane fusion protein (MFP) (TC 8.A.1) family.</text>
</comment>
<gene>
    <name evidence="9" type="ORF">A7L45_18200</name>
</gene>
<keyword evidence="6" id="KW-0175">Coiled coil</keyword>
<dbReference type="Pfam" id="PF26002">
    <property type="entry name" value="Beta-barrel_AprE"/>
    <property type="match status" value="1"/>
</dbReference>
<organism evidence="9 10">
    <name type="scientific">Clostridium estertheticum subsp. estertheticum</name>
    <dbReference type="NCBI Taxonomy" id="1552"/>
    <lineage>
        <taxon>Bacteria</taxon>
        <taxon>Bacillati</taxon>
        <taxon>Bacillota</taxon>
        <taxon>Clostridia</taxon>
        <taxon>Eubacteriales</taxon>
        <taxon>Clostridiaceae</taxon>
        <taxon>Clostridium</taxon>
    </lineage>
</organism>
<evidence type="ECO:0000256" key="3">
    <source>
        <dbReference type="ARBA" id="ARBA00022692"/>
    </source>
</evidence>
<evidence type="ECO:0000313" key="10">
    <source>
        <dbReference type="Proteomes" id="UP000182569"/>
    </source>
</evidence>
<accession>A0A1J0GKL1</accession>
<evidence type="ECO:0000256" key="5">
    <source>
        <dbReference type="ARBA" id="ARBA00023136"/>
    </source>
</evidence>
<protein>
    <submittedName>
        <fullName evidence="9">Hemolysin D</fullName>
    </submittedName>
</protein>
<dbReference type="Proteomes" id="UP000182569">
    <property type="component" value="Chromosome"/>
</dbReference>
<evidence type="ECO:0000256" key="7">
    <source>
        <dbReference type="SAM" id="Phobius"/>
    </source>
</evidence>
<name>A0A1J0GKL1_9CLOT</name>
<evidence type="ECO:0000256" key="1">
    <source>
        <dbReference type="ARBA" id="ARBA00004167"/>
    </source>
</evidence>
<dbReference type="OrthoDB" id="357309at2"/>
<evidence type="ECO:0000256" key="2">
    <source>
        <dbReference type="ARBA" id="ARBA00009477"/>
    </source>
</evidence>
<dbReference type="GO" id="GO:0016020">
    <property type="term" value="C:membrane"/>
    <property type="evidence" value="ECO:0007669"/>
    <property type="project" value="UniProtKB-SubCell"/>
</dbReference>
<dbReference type="RefSeq" id="WP_071614151.1">
    <property type="nucleotide sequence ID" value="NZ_CP015756.1"/>
</dbReference>
<evidence type="ECO:0000259" key="8">
    <source>
        <dbReference type="Pfam" id="PF26002"/>
    </source>
</evidence>
<keyword evidence="10" id="KW-1185">Reference proteome</keyword>
<dbReference type="Gene3D" id="2.40.30.170">
    <property type="match status" value="1"/>
</dbReference>
<comment type="subcellular location">
    <subcellularLocation>
        <location evidence="1">Membrane</location>
        <topology evidence="1">Single-pass membrane protein</topology>
    </subcellularLocation>
</comment>
<dbReference type="PRINTS" id="PR01490">
    <property type="entry name" value="RTXTOXIND"/>
</dbReference>
<dbReference type="AlphaFoldDB" id="A0A1J0GKL1"/>
<dbReference type="InterPro" id="IPR050739">
    <property type="entry name" value="MFP"/>
</dbReference>
<evidence type="ECO:0000313" key="9">
    <source>
        <dbReference type="EMBL" id="APC41859.1"/>
    </source>
</evidence>
<feature type="coiled-coil region" evidence="6">
    <location>
        <begin position="300"/>
        <end position="334"/>
    </location>
</feature>
<keyword evidence="5 7" id="KW-0472">Membrane</keyword>